<dbReference type="SUPFAM" id="SSF52402">
    <property type="entry name" value="Adenine nucleotide alpha hydrolases-like"/>
    <property type="match status" value="1"/>
</dbReference>
<dbReference type="InterPro" id="IPR006016">
    <property type="entry name" value="UspA"/>
</dbReference>
<dbReference type="InterPro" id="IPR006015">
    <property type="entry name" value="Universal_stress_UspA"/>
</dbReference>
<dbReference type="EMBL" id="BNAD01000004">
    <property type="protein sequence ID" value="GHE17160.1"/>
    <property type="molecule type" value="Genomic_DNA"/>
</dbReference>
<sequence>MSTDEVLMVAVGWVLFGLAVGLWMARRGHDPRWAVIAVAFGPIFVPIAFERVERRPRLVVPGPASPGQEAEAADGPRVLIGLDGSVEAQAALDRANDLLGSHLGLLVLAEVVCHDATEDASYADIDAATHRLRSSAARVRGVGGQVGFAVLAGPPGEALLWFAEDRGMDLIVVGRRGRGLSTRLLGSVSSWLVRHSRLPVLVVESRSQAGRARWQRQRPGGARRGRLG</sequence>
<proteinExistence type="inferred from homology"/>
<dbReference type="Proteomes" id="UP000597341">
    <property type="component" value="Unassembled WGS sequence"/>
</dbReference>
<evidence type="ECO:0000256" key="2">
    <source>
        <dbReference type="SAM" id="Phobius"/>
    </source>
</evidence>
<dbReference type="Gene3D" id="3.40.50.620">
    <property type="entry name" value="HUPs"/>
    <property type="match status" value="1"/>
</dbReference>
<keyword evidence="5" id="KW-1185">Reference proteome</keyword>
<dbReference type="PANTHER" id="PTHR46268">
    <property type="entry name" value="STRESS RESPONSE PROTEIN NHAX"/>
    <property type="match status" value="1"/>
</dbReference>
<evidence type="ECO:0000313" key="5">
    <source>
        <dbReference type="Proteomes" id="UP000597341"/>
    </source>
</evidence>
<protein>
    <recommendedName>
        <fullName evidence="3">UspA domain-containing protein</fullName>
    </recommendedName>
</protein>
<dbReference type="PRINTS" id="PR01438">
    <property type="entry name" value="UNVRSLSTRESS"/>
</dbReference>
<comment type="caution">
    <text evidence="4">The sequence shown here is derived from an EMBL/GenBank/DDBJ whole genome shotgun (WGS) entry which is preliminary data.</text>
</comment>
<dbReference type="PANTHER" id="PTHR46268:SF6">
    <property type="entry name" value="UNIVERSAL STRESS PROTEIN UP12"/>
    <property type="match status" value="1"/>
</dbReference>
<evidence type="ECO:0000256" key="1">
    <source>
        <dbReference type="ARBA" id="ARBA00008791"/>
    </source>
</evidence>
<dbReference type="InterPro" id="IPR014729">
    <property type="entry name" value="Rossmann-like_a/b/a_fold"/>
</dbReference>
<organism evidence="4 5">
    <name type="scientific">Nocardioides flavus</name>
    <name type="common">ex Wang et al. 2016</name>
    <dbReference type="NCBI Taxonomy" id="2058780"/>
    <lineage>
        <taxon>Bacteria</taxon>
        <taxon>Bacillati</taxon>
        <taxon>Actinomycetota</taxon>
        <taxon>Actinomycetes</taxon>
        <taxon>Propionibacteriales</taxon>
        <taxon>Nocardioidaceae</taxon>
        <taxon>Nocardioides</taxon>
    </lineage>
</organism>
<evidence type="ECO:0000259" key="3">
    <source>
        <dbReference type="Pfam" id="PF00582"/>
    </source>
</evidence>
<comment type="similarity">
    <text evidence="1">Belongs to the universal stress protein A family.</text>
</comment>
<keyword evidence="2" id="KW-0472">Membrane</keyword>
<dbReference type="Pfam" id="PF00582">
    <property type="entry name" value="Usp"/>
    <property type="match status" value="1"/>
</dbReference>
<dbReference type="CDD" id="cd00293">
    <property type="entry name" value="USP-like"/>
    <property type="match status" value="1"/>
</dbReference>
<feature type="transmembrane region" description="Helical" evidence="2">
    <location>
        <begin position="32"/>
        <end position="49"/>
    </location>
</feature>
<dbReference type="RefSeq" id="WP_068324856.1">
    <property type="nucleotide sequence ID" value="NZ_BNAD01000004.1"/>
</dbReference>
<keyword evidence="2" id="KW-1133">Transmembrane helix</keyword>
<name>A0ABQ3HMU0_9ACTN</name>
<keyword evidence="2" id="KW-0812">Transmembrane</keyword>
<accession>A0ABQ3HMU0</accession>
<feature type="transmembrane region" description="Helical" evidence="2">
    <location>
        <begin position="6"/>
        <end position="25"/>
    </location>
</feature>
<reference evidence="5" key="1">
    <citation type="journal article" date="2019" name="Int. J. Syst. Evol. Microbiol.">
        <title>The Global Catalogue of Microorganisms (GCM) 10K type strain sequencing project: providing services to taxonomists for standard genome sequencing and annotation.</title>
        <authorList>
            <consortium name="The Broad Institute Genomics Platform"/>
            <consortium name="The Broad Institute Genome Sequencing Center for Infectious Disease"/>
            <person name="Wu L."/>
            <person name="Ma J."/>
        </authorList>
    </citation>
    <scope>NUCLEOTIDE SEQUENCE [LARGE SCALE GENOMIC DNA]</scope>
    <source>
        <strain evidence="5">CGMCC 1.12791</strain>
    </source>
</reference>
<evidence type="ECO:0000313" key="4">
    <source>
        <dbReference type="EMBL" id="GHE17160.1"/>
    </source>
</evidence>
<gene>
    <name evidence="4" type="ORF">GCM10011376_17700</name>
</gene>
<feature type="domain" description="UspA" evidence="3">
    <location>
        <begin position="77"/>
        <end position="203"/>
    </location>
</feature>